<gene>
    <name evidence="1" type="ORF">HNY73_002447</name>
</gene>
<protein>
    <submittedName>
        <fullName evidence="1">Uncharacterized protein</fullName>
    </submittedName>
</protein>
<accession>A0A8T0FW79</accession>
<proteinExistence type="predicted"/>
<reference evidence="1" key="1">
    <citation type="journal article" date="2020" name="bioRxiv">
        <title>Chromosome-level reference genome of the European wasp spider Argiope bruennichi: a resource for studies on range expansion and evolutionary adaptation.</title>
        <authorList>
            <person name="Sheffer M.M."/>
            <person name="Hoppe A."/>
            <person name="Krehenwinkel H."/>
            <person name="Uhl G."/>
            <person name="Kuss A.W."/>
            <person name="Jensen L."/>
            <person name="Jensen C."/>
            <person name="Gillespie R.G."/>
            <person name="Hoff K.J."/>
            <person name="Prost S."/>
        </authorList>
    </citation>
    <scope>NUCLEOTIDE SEQUENCE</scope>
</reference>
<keyword evidence="2" id="KW-1185">Reference proteome</keyword>
<comment type="caution">
    <text evidence="1">The sequence shown here is derived from an EMBL/GenBank/DDBJ whole genome shotgun (WGS) entry which is preliminary data.</text>
</comment>
<evidence type="ECO:0000313" key="2">
    <source>
        <dbReference type="Proteomes" id="UP000807504"/>
    </source>
</evidence>
<reference evidence="1" key="2">
    <citation type="submission" date="2020-06" db="EMBL/GenBank/DDBJ databases">
        <authorList>
            <person name="Sheffer M."/>
        </authorList>
    </citation>
    <scope>NUCLEOTIDE SEQUENCE</scope>
</reference>
<dbReference type="Proteomes" id="UP000807504">
    <property type="component" value="Unassembled WGS sequence"/>
</dbReference>
<name>A0A8T0FW79_ARGBR</name>
<dbReference type="EMBL" id="JABXBU010000002">
    <property type="protein sequence ID" value="KAF8794468.1"/>
    <property type="molecule type" value="Genomic_DNA"/>
</dbReference>
<sequence length="81" mass="9182">MLATMHQCLKVQTAMIVVIVSLIPPSIFAHKPMDLSPAITRENYLESPDRHVISNDRDFSSNQLHIFSEDDSNCLRKVTLT</sequence>
<organism evidence="1 2">
    <name type="scientific">Argiope bruennichi</name>
    <name type="common">Wasp spider</name>
    <name type="synonym">Aranea bruennichi</name>
    <dbReference type="NCBI Taxonomy" id="94029"/>
    <lineage>
        <taxon>Eukaryota</taxon>
        <taxon>Metazoa</taxon>
        <taxon>Ecdysozoa</taxon>
        <taxon>Arthropoda</taxon>
        <taxon>Chelicerata</taxon>
        <taxon>Arachnida</taxon>
        <taxon>Araneae</taxon>
        <taxon>Araneomorphae</taxon>
        <taxon>Entelegynae</taxon>
        <taxon>Araneoidea</taxon>
        <taxon>Araneidae</taxon>
        <taxon>Argiope</taxon>
    </lineage>
</organism>
<evidence type="ECO:0000313" key="1">
    <source>
        <dbReference type="EMBL" id="KAF8794468.1"/>
    </source>
</evidence>
<dbReference type="AlphaFoldDB" id="A0A8T0FW79"/>